<sequence>MTQTPCSNSRPCPDGGPCLEYGGTYLCTCQTGVADLDHKDFYPPYGRPDPCSSSPCLNGGTCFHYIGKYKCECSGAFSGRHCDISRGPAHSTADLDCGPPLQVKHAELQFSSTSPGSMALYACHPGYTPMPRATQSICGGQGAWSQPPVCQGLYTVTHNTCVNVCVRACVVLRVFHWSSL</sequence>
<dbReference type="InterPro" id="IPR000742">
    <property type="entry name" value="EGF"/>
</dbReference>
<feature type="disulfide bond" evidence="2">
    <location>
        <begin position="73"/>
        <end position="82"/>
    </location>
</feature>
<comment type="caution">
    <text evidence="2">Lacks conserved residue(s) required for the propagation of feature annotation.</text>
</comment>
<dbReference type="Ensembl" id="ENSHHUT00000036743.1">
    <property type="protein sequence ID" value="ENSHHUP00000035323.1"/>
    <property type="gene ID" value="ENSHHUG00000022226.1"/>
</dbReference>
<dbReference type="SMART" id="SM00181">
    <property type="entry name" value="EGF"/>
    <property type="match status" value="2"/>
</dbReference>
<reference evidence="6" key="3">
    <citation type="submission" date="2025-09" db="UniProtKB">
        <authorList>
            <consortium name="Ensembl"/>
        </authorList>
    </citation>
    <scope>IDENTIFICATION</scope>
</reference>
<dbReference type="Gene3D" id="2.10.70.10">
    <property type="entry name" value="Complement Module, domain 1"/>
    <property type="match status" value="1"/>
</dbReference>
<organism evidence="6 7">
    <name type="scientific">Hucho hucho</name>
    <name type="common">huchen</name>
    <dbReference type="NCBI Taxonomy" id="62062"/>
    <lineage>
        <taxon>Eukaryota</taxon>
        <taxon>Metazoa</taxon>
        <taxon>Chordata</taxon>
        <taxon>Craniata</taxon>
        <taxon>Vertebrata</taxon>
        <taxon>Euteleostomi</taxon>
        <taxon>Actinopterygii</taxon>
        <taxon>Neopterygii</taxon>
        <taxon>Teleostei</taxon>
        <taxon>Protacanthopterygii</taxon>
        <taxon>Salmoniformes</taxon>
        <taxon>Salmonidae</taxon>
        <taxon>Salmoninae</taxon>
        <taxon>Hucho</taxon>
    </lineage>
</organism>
<dbReference type="GeneTree" id="ENSGT00940000160730"/>
<dbReference type="SUPFAM" id="SSF57535">
    <property type="entry name" value="Complement control module/SCR domain"/>
    <property type="match status" value="1"/>
</dbReference>
<evidence type="ECO:0008006" key="8">
    <source>
        <dbReference type="Google" id="ProtNLM"/>
    </source>
</evidence>
<reference evidence="6" key="2">
    <citation type="submission" date="2025-08" db="UniProtKB">
        <authorList>
            <consortium name="Ensembl"/>
        </authorList>
    </citation>
    <scope>IDENTIFICATION</scope>
</reference>
<keyword evidence="7" id="KW-1185">Reference proteome</keyword>
<evidence type="ECO:0000259" key="5">
    <source>
        <dbReference type="PROSITE" id="PS50923"/>
    </source>
</evidence>
<protein>
    <recommendedName>
        <fullName evidence="8">Sushi domain-containing protein</fullName>
    </recommendedName>
</protein>
<dbReference type="InterPro" id="IPR035976">
    <property type="entry name" value="Sushi/SCR/CCP_sf"/>
</dbReference>
<dbReference type="SMART" id="SM00032">
    <property type="entry name" value="CCP"/>
    <property type="match status" value="1"/>
</dbReference>
<dbReference type="FunFam" id="2.10.25.10:FF:000239">
    <property type="entry name" value="Sushi, nidogen and EGF-like domain-containing protein 1"/>
    <property type="match status" value="1"/>
</dbReference>
<dbReference type="PROSITE" id="PS50026">
    <property type="entry name" value="EGF_3"/>
    <property type="match status" value="1"/>
</dbReference>
<feature type="domain" description="EGF-like" evidence="4">
    <location>
        <begin position="47"/>
        <end position="83"/>
    </location>
</feature>
<dbReference type="Proteomes" id="UP000314982">
    <property type="component" value="Unassembled WGS sequence"/>
</dbReference>
<dbReference type="Gene3D" id="2.10.25.10">
    <property type="entry name" value="Laminin"/>
    <property type="match status" value="1"/>
</dbReference>
<keyword evidence="3" id="KW-0768">Sushi</keyword>
<name>A0A4W5MBT9_9TELE</name>
<dbReference type="InterPro" id="IPR000436">
    <property type="entry name" value="Sushi_SCR_CCP_dom"/>
</dbReference>
<feature type="disulfide bond" evidence="3">
    <location>
        <begin position="123"/>
        <end position="150"/>
    </location>
</feature>
<dbReference type="Pfam" id="PF00008">
    <property type="entry name" value="EGF"/>
    <property type="match status" value="1"/>
</dbReference>
<keyword evidence="1 2" id="KW-1015">Disulfide bond</keyword>
<dbReference type="PROSITE" id="PS00022">
    <property type="entry name" value="EGF_1"/>
    <property type="match status" value="1"/>
</dbReference>
<feature type="domain" description="Sushi" evidence="5">
    <location>
        <begin position="95"/>
        <end position="152"/>
    </location>
</feature>
<proteinExistence type="predicted"/>
<dbReference type="SUPFAM" id="SSF57196">
    <property type="entry name" value="EGF/Laminin"/>
    <property type="match status" value="1"/>
</dbReference>
<accession>A0A4W5MBT9</accession>
<evidence type="ECO:0000259" key="4">
    <source>
        <dbReference type="PROSITE" id="PS50026"/>
    </source>
</evidence>
<evidence type="ECO:0000256" key="1">
    <source>
        <dbReference type="ARBA" id="ARBA00023157"/>
    </source>
</evidence>
<dbReference type="AlphaFoldDB" id="A0A4W5MBT9"/>
<evidence type="ECO:0000313" key="6">
    <source>
        <dbReference type="Ensembl" id="ENSHHUP00000035323.1"/>
    </source>
</evidence>
<reference evidence="7" key="1">
    <citation type="submission" date="2018-06" db="EMBL/GenBank/DDBJ databases">
        <title>Genome assembly of Danube salmon.</title>
        <authorList>
            <person name="Macqueen D.J."/>
            <person name="Gundappa M.K."/>
        </authorList>
    </citation>
    <scope>NUCLEOTIDE SEQUENCE [LARGE SCALE GENOMIC DNA]</scope>
</reference>
<dbReference type="PROSITE" id="PS50923">
    <property type="entry name" value="SUSHI"/>
    <property type="match status" value="1"/>
</dbReference>
<evidence type="ECO:0000313" key="7">
    <source>
        <dbReference type="Proteomes" id="UP000314982"/>
    </source>
</evidence>
<dbReference type="CDD" id="cd00033">
    <property type="entry name" value="CCP"/>
    <property type="match status" value="1"/>
</dbReference>
<evidence type="ECO:0000256" key="3">
    <source>
        <dbReference type="PROSITE-ProRule" id="PRU00302"/>
    </source>
</evidence>
<dbReference type="CDD" id="cd00054">
    <property type="entry name" value="EGF_CA"/>
    <property type="match status" value="1"/>
</dbReference>
<evidence type="ECO:0000256" key="2">
    <source>
        <dbReference type="PROSITE-ProRule" id="PRU00076"/>
    </source>
</evidence>
<keyword evidence="2" id="KW-0245">EGF-like domain</keyword>